<evidence type="ECO:0000256" key="3">
    <source>
        <dbReference type="ARBA" id="ARBA00022457"/>
    </source>
</evidence>
<keyword evidence="6" id="KW-0227">DNA damage</keyword>
<dbReference type="AlphaFoldDB" id="A0A919P8C6"/>
<comment type="catalytic activity">
    <reaction evidence="10">
        <text>8-oxo-dGTP + H2O = 8-oxo-dGMP + diphosphate + H(+)</text>
        <dbReference type="Rhea" id="RHEA:31575"/>
        <dbReference type="ChEBI" id="CHEBI:15377"/>
        <dbReference type="ChEBI" id="CHEBI:15378"/>
        <dbReference type="ChEBI" id="CHEBI:33019"/>
        <dbReference type="ChEBI" id="CHEBI:63224"/>
        <dbReference type="ChEBI" id="CHEBI:77896"/>
        <dbReference type="EC" id="3.6.1.55"/>
    </reaction>
</comment>
<dbReference type="PANTHER" id="PTHR47707">
    <property type="entry name" value="8-OXO-DGTP DIPHOSPHATASE"/>
    <property type="match status" value="1"/>
</dbReference>
<evidence type="ECO:0000256" key="10">
    <source>
        <dbReference type="ARBA" id="ARBA00035861"/>
    </source>
</evidence>
<proteinExistence type="inferred from homology"/>
<dbReference type="Proteomes" id="UP000642125">
    <property type="component" value="Unassembled WGS sequence"/>
</dbReference>
<dbReference type="GO" id="GO:0006260">
    <property type="term" value="P:DNA replication"/>
    <property type="evidence" value="ECO:0007669"/>
    <property type="project" value="UniProtKB-KW"/>
</dbReference>
<dbReference type="InterPro" id="IPR020476">
    <property type="entry name" value="Nudix_hydrolase"/>
</dbReference>
<dbReference type="InterPro" id="IPR015797">
    <property type="entry name" value="NUDIX_hydrolase-like_dom_sf"/>
</dbReference>
<dbReference type="GO" id="GO:0046872">
    <property type="term" value="F:metal ion binding"/>
    <property type="evidence" value="ECO:0007669"/>
    <property type="project" value="UniProtKB-KW"/>
</dbReference>
<dbReference type="PANTHER" id="PTHR47707:SF1">
    <property type="entry name" value="NUDIX HYDROLASE FAMILY PROTEIN"/>
    <property type="match status" value="1"/>
</dbReference>
<keyword evidence="7 12" id="KW-0378">Hydrolase</keyword>
<evidence type="ECO:0000256" key="12">
    <source>
        <dbReference type="RuleBase" id="RU003476"/>
    </source>
</evidence>
<evidence type="ECO:0000256" key="4">
    <source>
        <dbReference type="ARBA" id="ARBA00022705"/>
    </source>
</evidence>
<protein>
    <recommendedName>
        <fullName evidence="11">8-oxo-dGTP diphosphatase</fullName>
        <ecNumber evidence="11">3.6.1.55</ecNumber>
    </recommendedName>
</protein>
<keyword evidence="4" id="KW-0235">DNA replication</keyword>
<organism evidence="14 15">
    <name type="scientific">Cellulomonas pakistanensis</name>
    <dbReference type="NCBI Taxonomy" id="992287"/>
    <lineage>
        <taxon>Bacteria</taxon>
        <taxon>Bacillati</taxon>
        <taxon>Actinomycetota</taxon>
        <taxon>Actinomycetes</taxon>
        <taxon>Micrococcales</taxon>
        <taxon>Cellulomonadaceae</taxon>
        <taxon>Cellulomonas</taxon>
    </lineage>
</organism>
<keyword evidence="5" id="KW-0479">Metal-binding</keyword>
<gene>
    <name evidence="14" type="ORF">Cpa01nite_02460</name>
</gene>
<evidence type="ECO:0000256" key="6">
    <source>
        <dbReference type="ARBA" id="ARBA00022763"/>
    </source>
</evidence>
<evidence type="ECO:0000313" key="15">
    <source>
        <dbReference type="Proteomes" id="UP000642125"/>
    </source>
</evidence>
<dbReference type="Gene3D" id="3.90.79.10">
    <property type="entry name" value="Nucleoside Triphosphate Pyrophosphohydrolase"/>
    <property type="match status" value="1"/>
</dbReference>
<dbReference type="InterPro" id="IPR000086">
    <property type="entry name" value="NUDIX_hydrolase_dom"/>
</dbReference>
<keyword evidence="15" id="KW-1185">Reference proteome</keyword>
<evidence type="ECO:0000313" key="14">
    <source>
        <dbReference type="EMBL" id="GIG34865.1"/>
    </source>
</evidence>
<dbReference type="SUPFAM" id="SSF55811">
    <property type="entry name" value="Nudix"/>
    <property type="match status" value="1"/>
</dbReference>
<reference evidence="14" key="1">
    <citation type="submission" date="2021-01" db="EMBL/GenBank/DDBJ databases">
        <title>Whole genome shotgun sequence of Cellulomonas pakistanensis NBRC 110800.</title>
        <authorList>
            <person name="Komaki H."/>
            <person name="Tamura T."/>
        </authorList>
    </citation>
    <scope>NUCLEOTIDE SEQUENCE</scope>
    <source>
        <strain evidence="14">NBRC 110800</strain>
    </source>
</reference>
<dbReference type="PRINTS" id="PR00502">
    <property type="entry name" value="NUDIXFAMILY"/>
</dbReference>
<dbReference type="GO" id="GO:0006281">
    <property type="term" value="P:DNA repair"/>
    <property type="evidence" value="ECO:0007669"/>
    <property type="project" value="UniProtKB-KW"/>
</dbReference>
<dbReference type="InterPro" id="IPR047127">
    <property type="entry name" value="MutT-like"/>
</dbReference>
<keyword evidence="9" id="KW-0234">DNA repair</keyword>
<dbReference type="GO" id="GO:0044715">
    <property type="term" value="F:8-oxo-dGDP phosphatase activity"/>
    <property type="evidence" value="ECO:0007669"/>
    <property type="project" value="TreeGrafter"/>
</dbReference>
<dbReference type="EC" id="3.6.1.55" evidence="11"/>
<dbReference type="GO" id="GO:0008413">
    <property type="term" value="F:8-oxo-7,8-dihydroguanosine triphosphate pyrophosphatase activity"/>
    <property type="evidence" value="ECO:0007669"/>
    <property type="project" value="TreeGrafter"/>
</dbReference>
<dbReference type="GO" id="GO:0044716">
    <property type="term" value="F:8-oxo-GDP phosphatase activity"/>
    <property type="evidence" value="ECO:0007669"/>
    <property type="project" value="TreeGrafter"/>
</dbReference>
<name>A0A919P8C6_9CELL</name>
<evidence type="ECO:0000256" key="9">
    <source>
        <dbReference type="ARBA" id="ARBA00023204"/>
    </source>
</evidence>
<dbReference type="CDD" id="cd03425">
    <property type="entry name" value="NUDIX_MutT_NudA_like"/>
    <property type="match status" value="1"/>
</dbReference>
<dbReference type="Pfam" id="PF00293">
    <property type="entry name" value="NUDIX"/>
    <property type="match status" value="1"/>
</dbReference>
<accession>A0A919P8C6</accession>
<keyword evidence="8" id="KW-0460">Magnesium</keyword>
<dbReference type="PROSITE" id="PS00893">
    <property type="entry name" value="NUDIX_BOX"/>
    <property type="match status" value="1"/>
</dbReference>
<comment type="cofactor">
    <cofactor evidence="1">
        <name>Mg(2+)</name>
        <dbReference type="ChEBI" id="CHEBI:18420"/>
    </cofactor>
</comment>
<sequence>MPVSHPVLVVAAALVDDLAAPGALLAARRRSPVSLAGRWEFPGGKVEPGESPEDAVHREIREELGVAMELGDELAGPDDGAWRLSERYEMRLWRARVTAGEPRPLVEHDELRWLPRGQWLTVPWLDADVRIVEALAAATDPAGAAPRTS</sequence>
<dbReference type="PROSITE" id="PS51462">
    <property type="entry name" value="NUDIX"/>
    <property type="match status" value="1"/>
</dbReference>
<dbReference type="EMBL" id="BONO01000001">
    <property type="protein sequence ID" value="GIG34865.1"/>
    <property type="molecule type" value="Genomic_DNA"/>
</dbReference>
<evidence type="ECO:0000256" key="11">
    <source>
        <dbReference type="ARBA" id="ARBA00038905"/>
    </source>
</evidence>
<evidence type="ECO:0000256" key="1">
    <source>
        <dbReference type="ARBA" id="ARBA00001946"/>
    </source>
</evidence>
<evidence type="ECO:0000256" key="5">
    <source>
        <dbReference type="ARBA" id="ARBA00022723"/>
    </source>
</evidence>
<feature type="domain" description="Nudix hydrolase" evidence="13">
    <location>
        <begin position="5"/>
        <end position="139"/>
    </location>
</feature>
<dbReference type="InterPro" id="IPR020084">
    <property type="entry name" value="NUDIX_hydrolase_CS"/>
</dbReference>
<evidence type="ECO:0000256" key="7">
    <source>
        <dbReference type="ARBA" id="ARBA00022801"/>
    </source>
</evidence>
<evidence type="ECO:0000256" key="2">
    <source>
        <dbReference type="ARBA" id="ARBA00005582"/>
    </source>
</evidence>
<keyword evidence="3" id="KW-0515">Mutator protein</keyword>
<dbReference type="GO" id="GO:0035539">
    <property type="term" value="F:8-oxo-7,8-dihydrodeoxyguanosine triphosphate pyrophosphatase activity"/>
    <property type="evidence" value="ECO:0007669"/>
    <property type="project" value="UniProtKB-EC"/>
</dbReference>
<evidence type="ECO:0000259" key="13">
    <source>
        <dbReference type="PROSITE" id="PS51462"/>
    </source>
</evidence>
<evidence type="ECO:0000256" key="8">
    <source>
        <dbReference type="ARBA" id="ARBA00022842"/>
    </source>
</evidence>
<comment type="caution">
    <text evidence="14">The sequence shown here is derived from an EMBL/GenBank/DDBJ whole genome shotgun (WGS) entry which is preliminary data.</text>
</comment>
<comment type="similarity">
    <text evidence="2 12">Belongs to the Nudix hydrolase family.</text>
</comment>